<keyword evidence="2" id="KW-1185">Reference proteome</keyword>
<accession>A0ABU8VRB2</accession>
<dbReference type="EMBL" id="JBBKZU010000035">
    <property type="protein sequence ID" value="MEJ8816198.1"/>
    <property type="molecule type" value="Genomic_DNA"/>
</dbReference>
<dbReference type="Gene3D" id="3.40.1350.10">
    <property type="match status" value="1"/>
</dbReference>
<comment type="caution">
    <text evidence="1">The sequence shown here is derived from an EMBL/GenBank/DDBJ whole genome shotgun (WGS) entry which is preliminary data.</text>
</comment>
<dbReference type="InterPro" id="IPR011856">
    <property type="entry name" value="tRNA_endonuc-like_dom_sf"/>
</dbReference>
<dbReference type="InterPro" id="IPR011335">
    <property type="entry name" value="Restrct_endonuc-II-like"/>
</dbReference>
<dbReference type="Proteomes" id="UP001365846">
    <property type="component" value="Unassembled WGS sequence"/>
</dbReference>
<name>A0ABU8VRB2_9BURK</name>
<dbReference type="SUPFAM" id="SSF52980">
    <property type="entry name" value="Restriction endonuclease-like"/>
    <property type="match status" value="1"/>
</dbReference>
<sequence>MPTTKRFTPTTLARFLREGRGFGAYLDYVPWHGVSRSDPASSGRSHLHLWRGRQQALLSDGEWDCLLFTSLDPTVEDSTEQRLLSLESAIHDLSTYMMVDPRKKYLGTLELAALLGIKHPVIAGDADTKPWRFTTDRLIVYAPAGNCSRDLSALAVGAKPNKKLTPRERQLLALERAYWQIRGVPWIFFTRELYDPRVSDVLRSAAAWAFDKEAGDESIAIAQAIFRLHQASPLYINLQRMACKLGSMELAQRAFWQSVWHEALPIDMRMGWNLNFPYSLLSLSDFRELNPITMRRSSWS</sequence>
<proteinExistence type="predicted"/>
<reference evidence="1 2" key="1">
    <citation type="submission" date="2024-03" db="EMBL/GenBank/DDBJ databases">
        <title>Novel species of the genus Variovorax.</title>
        <authorList>
            <person name="Liu Q."/>
            <person name="Xin Y.-H."/>
        </authorList>
    </citation>
    <scope>NUCLEOTIDE SEQUENCE [LARGE SCALE GENOMIC DNA]</scope>
    <source>
        <strain evidence="1 2">KACC 18899</strain>
    </source>
</reference>
<gene>
    <name evidence="1" type="ORF">WKW77_34475</name>
</gene>
<evidence type="ECO:0000313" key="2">
    <source>
        <dbReference type="Proteomes" id="UP001365846"/>
    </source>
</evidence>
<organism evidence="1 2">
    <name type="scientific">Variovorax ureilyticus</name>
    <dbReference type="NCBI Taxonomy" id="1836198"/>
    <lineage>
        <taxon>Bacteria</taxon>
        <taxon>Pseudomonadati</taxon>
        <taxon>Pseudomonadota</taxon>
        <taxon>Betaproteobacteria</taxon>
        <taxon>Burkholderiales</taxon>
        <taxon>Comamonadaceae</taxon>
        <taxon>Variovorax</taxon>
    </lineage>
</organism>
<protein>
    <submittedName>
        <fullName evidence="1">Transposase</fullName>
    </submittedName>
</protein>
<evidence type="ECO:0000313" key="1">
    <source>
        <dbReference type="EMBL" id="MEJ8816198.1"/>
    </source>
</evidence>
<dbReference type="RefSeq" id="WP_340361389.1">
    <property type="nucleotide sequence ID" value="NZ_JBBKZU010000035.1"/>
</dbReference>